<accession>B9RDE2</accession>
<protein>
    <submittedName>
        <fullName evidence="3">Pentatricopeptide repeat-containing protein, putative</fullName>
    </submittedName>
</protein>
<dbReference type="AlphaFoldDB" id="B9RDE2"/>
<dbReference type="PANTHER" id="PTHR46862">
    <property type="entry name" value="OS07G0661900 PROTEIN"/>
    <property type="match status" value="1"/>
</dbReference>
<name>B9RDE2_RICCO</name>
<organism evidence="3 4">
    <name type="scientific">Ricinus communis</name>
    <name type="common">Castor bean</name>
    <dbReference type="NCBI Taxonomy" id="3988"/>
    <lineage>
        <taxon>Eukaryota</taxon>
        <taxon>Viridiplantae</taxon>
        <taxon>Streptophyta</taxon>
        <taxon>Embryophyta</taxon>
        <taxon>Tracheophyta</taxon>
        <taxon>Spermatophyta</taxon>
        <taxon>Magnoliopsida</taxon>
        <taxon>eudicotyledons</taxon>
        <taxon>Gunneridae</taxon>
        <taxon>Pentapetalae</taxon>
        <taxon>rosids</taxon>
        <taxon>fabids</taxon>
        <taxon>Malpighiales</taxon>
        <taxon>Euphorbiaceae</taxon>
        <taxon>Acalyphoideae</taxon>
        <taxon>Acalypheae</taxon>
        <taxon>Ricinus</taxon>
    </lineage>
</organism>
<dbReference type="InterPro" id="IPR011990">
    <property type="entry name" value="TPR-like_helical_dom_sf"/>
</dbReference>
<dbReference type="Proteomes" id="UP000008311">
    <property type="component" value="Unassembled WGS sequence"/>
</dbReference>
<evidence type="ECO:0000313" key="3">
    <source>
        <dbReference type="EMBL" id="EEF50400.1"/>
    </source>
</evidence>
<keyword evidence="4" id="KW-1185">Reference proteome</keyword>
<dbReference type="InParanoid" id="B9RDE2"/>
<reference evidence="4" key="1">
    <citation type="journal article" date="2010" name="Nat. Biotechnol.">
        <title>Draft genome sequence of the oilseed species Ricinus communis.</title>
        <authorList>
            <person name="Chan A.P."/>
            <person name="Crabtree J."/>
            <person name="Zhao Q."/>
            <person name="Lorenzi H."/>
            <person name="Orvis J."/>
            <person name="Puiu D."/>
            <person name="Melake-Berhan A."/>
            <person name="Jones K.M."/>
            <person name="Redman J."/>
            <person name="Chen G."/>
            <person name="Cahoon E.B."/>
            <person name="Gedil M."/>
            <person name="Stanke M."/>
            <person name="Haas B.J."/>
            <person name="Wortman J.R."/>
            <person name="Fraser-Liggett C.M."/>
            <person name="Ravel J."/>
            <person name="Rabinowicz P.D."/>
        </authorList>
    </citation>
    <scope>NUCLEOTIDE SEQUENCE [LARGE SCALE GENOMIC DNA]</scope>
    <source>
        <strain evidence="4">cv. Hale</strain>
    </source>
</reference>
<dbReference type="PROSITE" id="PS51375">
    <property type="entry name" value="PPR"/>
    <property type="match status" value="2"/>
</dbReference>
<feature type="repeat" description="PPR" evidence="2">
    <location>
        <begin position="168"/>
        <end position="202"/>
    </location>
</feature>
<dbReference type="NCBIfam" id="TIGR00756">
    <property type="entry name" value="PPR"/>
    <property type="match status" value="2"/>
</dbReference>
<evidence type="ECO:0000313" key="4">
    <source>
        <dbReference type="Proteomes" id="UP000008311"/>
    </source>
</evidence>
<sequence length="244" mass="27752">MAICARNIAPLSLCPPYRETTKPNYVPVMSSLLSTKAVIFGICKSQIQLPVLATANVDESGTVEVKQDKPRFKWAEIGPNITKSQQQAISELPPKMTNRCKTLVTQIICSSYLLQNASLSDLLSSWVRIMKPRRTDWLSVLKQLKNMEHPLYLEVAKHALVEESFEANVRDYTKVIYCYGKQTQLQDAETTLLDMKKRGFVVDQVTLTTMIDMYSKAGNLNQAEETFEELKLLAHPWIKEHMVQ</sequence>
<dbReference type="eggNOG" id="KOG4197">
    <property type="taxonomic scope" value="Eukaryota"/>
</dbReference>
<proteinExistence type="predicted"/>
<dbReference type="Pfam" id="PF13041">
    <property type="entry name" value="PPR_2"/>
    <property type="match status" value="1"/>
</dbReference>
<dbReference type="Gene3D" id="1.25.40.10">
    <property type="entry name" value="Tetratricopeptide repeat domain"/>
    <property type="match status" value="1"/>
</dbReference>
<gene>
    <name evidence="3" type="ORF">RCOM_1612290</name>
</gene>
<dbReference type="PANTHER" id="PTHR46862:SF3">
    <property type="entry name" value="OS07G0661900 PROTEIN"/>
    <property type="match status" value="1"/>
</dbReference>
<feature type="repeat" description="PPR" evidence="2">
    <location>
        <begin position="203"/>
        <end position="237"/>
    </location>
</feature>
<keyword evidence="1" id="KW-0677">Repeat</keyword>
<evidence type="ECO:0000256" key="2">
    <source>
        <dbReference type="PROSITE-ProRule" id="PRU00708"/>
    </source>
</evidence>
<dbReference type="InterPro" id="IPR002885">
    <property type="entry name" value="PPR_rpt"/>
</dbReference>
<dbReference type="EMBL" id="EQ973775">
    <property type="protein sequence ID" value="EEF50400.1"/>
    <property type="molecule type" value="Genomic_DNA"/>
</dbReference>
<dbReference type="STRING" id="3988.B9RDE2"/>
<evidence type="ECO:0000256" key="1">
    <source>
        <dbReference type="ARBA" id="ARBA00022737"/>
    </source>
</evidence>